<proteinExistence type="predicted"/>
<accession>A0A1A6C8I5</accession>
<name>A0A1A6C8I5_9GAMM</name>
<comment type="caution">
    <text evidence="1">The sequence shown here is derived from an EMBL/GenBank/DDBJ whole genome shotgun (WGS) entry which is preliminary data.</text>
</comment>
<evidence type="ECO:0000313" key="1">
    <source>
        <dbReference type="EMBL" id="OBS10860.1"/>
    </source>
</evidence>
<organism evidence="1 2">
    <name type="scientific">Acidihalobacter prosperus</name>
    <dbReference type="NCBI Taxonomy" id="160660"/>
    <lineage>
        <taxon>Bacteria</taxon>
        <taxon>Pseudomonadati</taxon>
        <taxon>Pseudomonadota</taxon>
        <taxon>Gammaproteobacteria</taxon>
        <taxon>Chromatiales</taxon>
        <taxon>Ectothiorhodospiraceae</taxon>
        <taxon>Acidihalobacter</taxon>
    </lineage>
</organism>
<reference evidence="1 2" key="1">
    <citation type="journal article" date="2014" name="Genome Announc.">
        <title>Draft Genome Sequence of the Iron-Oxidizing, Acidophilic, and Halotolerant 'Thiobacillus prosperus' Type Strain DSM 5130.</title>
        <authorList>
            <person name="Ossandon F.J."/>
            <person name="Cardenas J.P."/>
            <person name="Corbett M."/>
            <person name="Quatrini R."/>
            <person name="Holmes D.S."/>
            <person name="Watkin E."/>
        </authorList>
    </citation>
    <scope>NUCLEOTIDE SEQUENCE [LARGE SCALE GENOMIC DNA]</scope>
    <source>
        <strain evidence="1 2">DSM 5130</strain>
    </source>
</reference>
<sequence length="45" mass="4846">MGIQITGRPLPVPEQPGCAFRVASRTRGRPGPMGIFNPEGLAWLI</sequence>
<protein>
    <submittedName>
        <fullName evidence="1">Uncharacterized protein</fullName>
    </submittedName>
</protein>
<dbReference type="Proteomes" id="UP000029273">
    <property type="component" value="Unassembled WGS sequence"/>
</dbReference>
<dbReference type="EMBL" id="JQSG02000001">
    <property type="protein sequence ID" value="OBS10860.1"/>
    <property type="molecule type" value="Genomic_DNA"/>
</dbReference>
<gene>
    <name evidence="1" type="ORF">Thpro_020576</name>
</gene>
<evidence type="ECO:0000313" key="2">
    <source>
        <dbReference type="Proteomes" id="UP000029273"/>
    </source>
</evidence>
<keyword evidence="2" id="KW-1185">Reference proteome</keyword>
<dbReference type="AlphaFoldDB" id="A0A1A6C8I5"/>